<evidence type="ECO:0000259" key="10">
    <source>
        <dbReference type="Pfam" id="PF02384"/>
    </source>
</evidence>
<dbReference type="GO" id="GO:0008170">
    <property type="term" value="F:N-methyltransferase activity"/>
    <property type="evidence" value="ECO:0007669"/>
    <property type="project" value="InterPro"/>
</dbReference>
<dbReference type="SUPFAM" id="SSF53335">
    <property type="entry name" value="S-adenosyl-L-methionine-dependent methyltransferases"/>
    <property type="match status" value="1"/>
</dbReference>
<feature type="domain" description="DNA methylase adenine-specific" evidence="10">
    <location>
        <begin position="379"/>
        <end position="733"/>
    </location>
</feature>
<keyword evidence="11" id="KW-0540">Nuclease</keyword>
<keyword evidence="3" id="KW-0489">Methyltransferase</keyword>
<evidence type="ECO:0000313" key="12">
    <source>
        <dbReference type="Proteomes" id="UP000230222"/>
    </source>
</evidence>
<gene>
    <name evidence="11" type="ORF">COU87_02510</name>
</gene>
<comment type="similarity">
    <text evidence="1">Belongs to the type-I restriction system S methylase family.</text>
</comment>
<keyword evidence="4" id="KW-0808">Transferase</keyword>
<name>A0A2M8KPH6_9BACT</name>
<dbReference type="EMBL" id="PFEC01000046">
    <property type="protein sequence ID" value="PJE61818.1"/>
    <property type="molecule type" value="Genomic_DNA"/>
</dbReference>
<keyword evidence="11" id="KW-0378">Hydrolase</keyword>
<evidence type="ECO:0000256" key="6">
    <source>
        <dbReference type="ARBA" id="ARBA00022747"/>
    </source>
</evidence>
<feature type="domain" description="Type I restriction modification DNA specificity" evidence="9">
    <location>
        <begin position="1077"/>
        <end position="1224"/>
    </location>
</feature>
<accession>A0A2M8KPH6</accession>
<organism evidence="11 12">
    <name type="scientific">Candidatus Roizmanbacteria bacterium CG10_big_fil_rev_8_21_14_0_10_39_12</name>
    <dbReference type="NCBI Taxonomy" id="1974852"/>
    <lineage>
        <taxon>Bacteria</taxon>
        <taxon>Candidatus Roizmaniibacteriota</taxon>
    </lineage>
</organism>
<keyword evidence="7" id="KW-0238">DNA-binding</keyword>
<evidence type="ECO:0000256" key="4">
    <source>
        <dbReference type="ARBA" id="ARBA00022679"/>
    </source>
</evidence>
<dbReference type="PANTHER" id="PTHR42933">
    <property type="entry name" value="SLR6095 PROTEIN"/>
    <property type="match status" value="1"/>
</dbReference>
<dbReference type="InterPro" id="IPR000055">
    <property type="entry name" value="Restrct_endonuc_typeI_TRD"/>
</dbReference>
<dbReference type="Proteomes" id="UP000230222">
    <property type="component" value="Unassembled WGS sequence"/>
</dbReference>
<comment type="caution">
    <text evidence="11">The sequence shown here is derived from an EMBL/GenBank/DDBJ whole genome shotgun (WGS) entry which is preliminary data.</text>
</comment>
<evidence type="ECO:0000259" key="9">
    <source>
        <dbReference type="Pfam" id="PF01420"/>
    </source>
</evidence>
<feature type="domain" description="Type I restriction modification DNA specificity" evidence="9">
    <location>
        <begin position="936"/>
        <end position="1048"/>
    </location>
</feature>
<evidence type="ECO:0000256" key="5">
    <source>
        <dbReference type="ARBA" id="ARBA00022691"/>
    </source>
</evidence>
<dbReference type="GO" id="GO:0032259">
    <property type="term" value="P:methylation"/>
    <property type="evidence" value="ECO:0007669"/>
    <property type="project" value="UniProtKB-KW"/>
</dbReference>
<proteinExistence type="inferred from homology"/>
<protein>
    <recommendedName>
        <fullName evidence="2">site-specific DNA-methyltransferase (adenine-specific)</fullName>
        <ecNumber evidence="2">2.1.1.72</ecNumber>
    </recommendedName>
</protein>
<dbReference type="Gene3D" id="3.40.50.150">
    <property type="entry name" value="Vaccinia Virus protein VP39"/>
    <property type="match status" value="1"/>
</dbReference>
<dbReference type="PANTHER" id="PTHR42933:SF3">
    <property type="entry name" value="TYPE I RESTRICTION ENZYME MJAVIII METHYLASE SUBUNIT"/>
    <property type="match status" value="1"/>
</dbReference>
<dbReference type="Gene3D" id="3.90.220.20">
    <property type="entry name" value="DNA methylase specificity domains"/>
    <property type="match status" value="2"/>
</dbReference>
<keyword evidence="5" id="KW-0949">S-adenosyl-L-methionine</keyword>
<dbReference type="Pfam" id="PF01420">
    <property type="entry name" value="Methylase_S"/>
    <property type="match status" value="2"/>
</dbReference>
<dbReference type="GO" id="GO:0009007">
    <property type="term" value="F:site-specific DNA-methyltransferase (adenine-specific) activity"/>
    <property type="evidence" value="ECO:0007669"/>
    <property type="project" value="UniProtKB-EC"/>
</dbReference>
<dbReference type="PROSITE" id="PS00092">
    <property type="entry name" value="N6_MTASE"/>
    <property type="match status" value="1"/>
</dbReference>
<dbReference type="GO" id="GO:0009307">
    <property type="term" value="P:DNA restriction-modification system"/>
    <property type="evidence" value="ECO:0007669"/>
    <property type="project" value="UniProtKB-KW"/>
</dbReference>
<dbReference type="Pfam" id="PF02384">
    <property type="entry name" value="N6_Mtase"/>
    <property type="match status" value="1"/>
</dbReference>
<dbReference type="InterPro" id="IPR051537">
    <property type="entry name" value="DNA_Adenine_Mtase"/>
</dbReference>
<reference evidence="12" key="1">
    <citation type="submission" date="2017-09" db="EMBL/GenBank/DDBJ databases">
        <title>Depth-based differentiation of microbial function through sediment-hosted aquifers and enrichment of novel symbionts in the deep terrestrial subsurface.</title>
        <authorList>
            <person name="Probst A.J."/>
            <person name="Ladd B."/>
            <person name="Jarett J.K."/>
            <person name="Geller-Mcgrath D.E."/>
            <person name="Sieber C.M.K."/>
            <person name="Emerson J.B."/>
            <person name="Anantharaman K."/>
            <person name="Thomas B.C."/>
            <person name="Malmstrom R."/>
            <person name="Stieglmeier M."/>
            <person name="Klingl A."/>
            <person name="Woyke T."/>
            <person name="Ryan C.M."/>
            <person name="Banfield J.F."/>
        </authorList>
    </citation>
    <scope>NUCLEOTIDE SEQUENCE [LARGE SCALE GENOMIC DNA]</scope>
</reference>
<evidence type="ECO:0000256" key="1">
    <source>
        <dbReference type="ARBA" id="ARBA00010923"/>
    </source>
</evidence>
<dbReference type="CDD" id="cd17267">
    <property type="entry name" value="RMtype1_S_EcoAO83I-TRD1-CR1_like"/>
    <property type="match status" value="1"/>
</dbReference>
<dbReference type="InterPro" id="IPR003356">
    <property type="entry name" value="DNA_methylase_A-5"/>
</dbReference>
<dbReference type="AlphaFoldDB" id="A0A2M8KPH6"/>
<comment type="catalytic activity">
    <reaction evidence="8">
        <text>a 2'-deoxyadenosine in DNA + S-adenosyl-L-methionine = an N(6)-methyl-2'-deoxyadenosine in DNA + S-adenosyl-L-homocysteine + H(+)</text>
        <dbReference type="Rhea" id="RHEA:15197"/>
        <dbReference type="Rhea" id="RHEA-COMP:12418"/>
        <dbReference type="Rhea" id="RHEA-COMP:12419"/>
        <dbReference type="ChEBI" id="CHEBI:15378"/>
        <dbReference type="ChEBI" id="CHEBI:57856"/>
        <dbReference type="ChEBI" id="CHEBI:59789"/>
        <dbReference type="ChEBI" id="CHEBI:90615"/>
        <dbReference type="ChEBI" id="CHEBI:90616"/>
        <dbReference type="EC" id="2.1.1.72"/>
    </reaction>
</comment>
<dbReference type="InterPro" id="IPR029063">
    <property type="entry name" value="SAM-dependent_MTases_sf"/>
</dbReference>
<evidence type="ECO:0000256" key="3">
    <source>
        <dbReference type="ARBA" id="ARBA00022603"/>
    </source>
</evidence>
<dbReference type="SUPFAM" id="SSF116734">
    <property type="entry name" value="DNA methylase specificity domain"/>
    <property type="match status" value="2"/>
</dbReference>
<evidence type="ECO:0000256" key="2">
    <source>
        <dbReference type="ARBA" id="ARBA00011900"/>
    </source>
</evidence>
<dbReference type="PRINTS" id="PR00507">
    <property type="entry name" value="N12N6MTFRASE"/>
</dbReference>
<dbReference type="InterPro" id="IPR044946">
    <property type="entry name" value="Restrct_endonuc_typeI_TRD_sf"/>
</dbReference>
<evidence type="ECO:0000256" key="8">
    <source>
        <dbReference type="ARBA" id="ARBA00047942"/>
    </source>
</evidence>
<sequence length="1237" mass="143377">MPNNKELLKKLGFFPKENESEIFYKKFHSLGDYIIEVDYHKTKFDFGTKIKSDSHTAQNFSQEESWVVLECVNRLLEKGYKPEDITLEKIYPTGHGTSGRLDILVKKDTKAYLMVECKTWGNEYQKALKKMQKDGGQLFTYFQQDRDTQYLMLYASAFNKGEINFESEIVKMEKHYREAGNVKDLYDRWNKLSKSNGIFDDWVNAYEFQNKALTINDLKIIKQEDSSFIFNRFLEILRQNVVSDKPNAFNKIFTLFLCKIVDEDRAKNEQLHFQYLEGDDDNISFQKRLTDLYKRGMHELLEKDVVDMGDEEFKKKFGAVDEKYKSEFLKILTEIRLKKNNEFAFKEVFDDHSFDENAKVVKQVVELLQEYQIRYNKKHQYLGDFFELLLTTGLKQESGQFFTPVPVAKYIINSLPIREIIQEKISKGNPNDLIPFTIDYAAGSGHFLIESMESIQKILASIDENKLNPQSAKKISGWKTNQFDWAFDYVYGIEKDYRLVKTAKVGCYLHGDGLAKVIHGDGLGTFDKTSEYRGKLKETDHDFPQDNKQFDLVISNPPYSVSAFRGNLDEENAKKSFDLFDRLTDQSSEIECLFIERTKQLLKDGGLAGIILPSSILSNTGIYTKTREILFKYFEIIGITELGSGTFMATGTNTVILFLRKRNNYEWENIKSSVEKFFQNTNDVTVNGIENVFSKYVKYVWGGIKFEDYIGLCKNTISKNIKNHEIYREYEKKLKVKDQIDLQKVIIEKEKEKLLYFILAYTQKVILTKSGQKKEEKKFLGYEFSNRRGYEGIHPILRGKSIDECTKMYDPENQEDETKANSYIYKAFLGSMDQKIHKSLEKNVFEISLIETMTFDRVNFEKSINLNASKSVKFESKFENKILESLVTFQSGLWKGEKNELRTVKVLRNTNFKLNNGKLSYDDVAEIEVDANQLPDRKLQFGDIILEKSGGSDTQAIGRVVIFDKKDDEIYSYSNFCTRLRVNDVDMVNPFYIWIILNNFYNKGGTIPLQNGVRLLNIDMTGYKKIEIPLPPKDIQEKIVSEIEALEQREKEIFNQVVILESEIKACLSSSSKSLDIKIGDILTLEYGSPLTEKDRVNGEYPVMGSNGTIGFHNSFTVNGPAIIVGRKGSAGKVTWVEEDNNPIDTTFYVKKIDEETDYRFLYYMLCDIDLEKLVLGTGVPGLNRNNVYSQTYKLPSFEEQKRIVSQIIKIENQTIKLNKELQESGNQKNEVLKKYL</sequence>
<dbReference type="GO" id="GO:0003677">
    <property type="term" value="F:DNA binding"/>
    <property type="evidence" value="ECO:0007669"/>
    <property type="project" value="UniProtKB-KW"/>
</dbReference>
<dbReference type="GO" id="GO:0004519">
    <property type="term" value="F:endonuclease activity"/>
    <property type="evidence" value="ECO:0007669"/>
    <property type="project" value="UniProtKB-KW"/>
</dbReference>
<evidence type="ECO:0000313" key="11">
    <source>
        <dbReference type="EMBL" id="PJE61818.1"/>
    </source>
</evidence>
<evidence type="ECO:0000256" key="7">
    <source>
        <dbReference type="ARBA" id="ARBA00023125"/>
    </source>
</evidence>
<keyword evidence="11" id="KW-0255">Endonuclease</keyword>
<dbReference type="InterPro" id="IPR002052">
    <property type="entry name" value="DNA_methylase_N6_adenine_CS"/>
</dbReference>
<dbReference type="EC" id="2.1.1.72" evidence="2"/>
<keyword evidence="6" id="KW-0680">Restriction system</keyword>